<organism evidence="1 2">
    <name type="scientific">Geodia barretti</name>
    <name type="common">Barrett's horny sponge</name>
    <dbReference type="NCBI Taxonomy" id="519541"/>
    <lineage>
        <taxon>Eukaryota</taxon>
        <taxon>Metazoa</taxon>
        <taxon>Porifera</taxon>
        <taxon>Demospongiae</taxon>
        <taxon>Heteroscleromorpha</taxon>
        <taxon>Tetractinellida</taxon>
        <taxon>Astrophorina</taxon>
        <taxon>Geodiidae</taxon>
        <taxon>Geodia</taxon>
    </lineage>
</organism>
<proteinExistence type="predicted"/>
<name>A0AA35SQT2_GEOBA</name>
<comment type="caution">
    <text evidence="1">The sequence shown here is derived from an EMBL/GenBank/DDBJ whole genome shotgun (WGS) entry which is preliminary data.</text>
</comment>
<keyword evidence="2" id="KW-1185">Reference proteome</keyword>
<evidence type="ECO:0000313" key="2">
    <source>
        <dbReference type="Proteomes" id="UP001174909"/>
    </source>
</evidence>
<dbReference type="Proteomes" id="UP001174909">
    <property type="component" value="Unassembled WGS sequence"/>
</dbReference>
<feature type="non-terminal residue" evidence="1">
    <location>
        <position position="57"/>
    </location>
</feature>
<evidence type="ECO:0000313" key="1">
    <source>
        <dbReference type="EMBL" id="CAI8033889.1"/>
    </source>
</evidence>
<protein>
    <submittedName>
        <fullName evidence="1">Uncharacterized protein</fullName>
    </submittedName>
</protein>
<gene>
    <name evidence="1" type="ORF">GBAR_LOCUS19111</name>
</gene>
<sequence>MEAFSLLTPPSLPLDSKRTSKITFRKNLEQFLPFVKGFLCTNDDVSSSVVFFFTIIA</sequence>
<reference evidence="1" key="1">
    <citation type="submission" date="2023-03" db="EMBL/GenBank/DDBJ databases">
        <authorList>
            <person name="Steffen K."/>
            <person name="Cardenas P."/>
        </authorList>
    </citation>
    <scope>NUCLEOTIDE SEQUENCE</scope>
</reference>
<dbReference type="AlphaFoldDB" id="A0AA35SQT2"/>
<accession>A0AA35SQT2</accession>
<dbReference type="EMBL" id="CASHTH010002702">
    <property type="protein sequence ID" value="CAI8033889.1"/>
    <property type="molecule type" value="Genomic_DNA"/>
</dbReference>